<proteinExistence type="predicted"/>
<evidence type="ECO:0000313" key="2">
    <source>
        <dbReference type="Proteomes" id="UP000094795"/>
    </source>
</evidence>
<sequence length="159" mass="17313">MFRFVVSEADAASADIADACTPRAGLASPAPATVGYWRADLETGHVFWSRCHFDLYDMLYTSGPVNLTEAYSRVHPDDLGLMLELIEHAASQKTGFHTVLRLIRPRGAIHVRSTARYRLAVTGREELVGLCEEIPHQLRLVGMAAEDPAPASLGPRGAA</sequence>
<dbReference type="Proteomes" id="UP000094795">
    <property type="component" value="Unassembled WGS sequence"/>
</dbReference>
<evidence type="ECO:0000313" key="1">
    <source>
        <dbReference type="EMBL" id="OCW59179.1"/>
    </source>
</evidence>
<gene>
    <name evidence="1" type="ORF">AWJ14_08930</name>
</gene>
<organism evidence="1 2">
    <name type="scientific">Hoeflea olei</name>
    <dbReference type="NCBI Taxonomy" id="1480615"/>
    <lineage>
        <taxon>Bacteria</taxon>
        <taxon>Pseudomonadati</taxon>
        <taxon>Pseudomonadota</taxon>
        <taxon>Alphaproteobacteria</taxon>
        <taxon>Hyphomicrobiales</taxon>
        <taxon>Rhizobiaceae</taxon>
        <taxon>Hoeflea</taxon>
    </lineage>
</organism>
<comment type="caution">
    <text evidence="1">The sequence shown here is derived from an EMBL/GenBank/DDBJ whole genome shotgun (WGS) entry which is preliminary data.</text>
</comment>
<protein>
    <recommendedName>
        <fullName evidence="3">PAS fold-3 domain-containing protein</fullName>
    </recommendedName>
</protein>
<name>A0A1C1Z0E7_9HYPH</name>
<dbReference type="InterPro" id="IPR035965">
    <property type="entry name" value="PAS-like_dom_sf"/>
</dbReference>
<accession>A0A1C1Z0E7</accession>
<dbReference type="RefSeq" id="WP_066173391.1">
    <property type="nucleotide sequence ID" value="NZ_LQZT01000001.1"/>
</dbReference>
<dbReference type="AlphaFoldDB" id="A0A1C1Z0E7"/>
<reference evidence="1 2" key="1">
    <citation type="submission" date="2015-12" db="EMBL/GenBank/DDBJ databases">
        <authorList>
            <person name="Shamseldin A."/>
            <person name="Moawad H."/>
            <person name="Abd El-Rahim W.M."/>
            <person name="Sadowsky M.J."/>
        </authorList>
    </citation>
    <scope>NUCLEOTIDE SEQUENCE [LARGE SCALE GENOMIC DNA]</scope>
    <source>
        <strain evidence="1 2">JC234</strain>
    </source>
</reference>
<dbReference type="Gene3D" id="3.30.450.20">
    <property type="entry name" value="PAS domain"/>
    <property type="match status" value="1"/>
</dbReference>
<evidence type="ECO:0008006" key="3">
    <source>
        <dbReference type="Google" id="ProtNLM"/>
    </source>
</evidence>
<dbReference type="SUPFAM" id="SSF55785">
    <property type="entry name" value="PYP-like sensor domain (PAS domain)"/>
    <property type="match status" value="1"/>
</dbReference>
<dbReference type="STRING" id="1480615.AWJ14_08930"/>
<keyword evidence="2" id="KW-1185">Reference proteome</keyword>
<dbReference type="OrthoDB" id="8374591at2"/>
<dbReference type="EMBL" id="LQZT01000001">
    <property type="protein sequence ID" value="OCW59179.1"/>
    <property type="molecule type" value="Genomic_DNA"/>
</dbReference>